<dbReference type="InterPro" id="IPR025201">
    <property type="entry name" value="KdpD_TM"/>
</dbReference>
<keyword evidence="7" id="KW-0547">Nucleotide-binding</keyword>
<dbReference type="GO" id="GO:0016020">
    <property type="term" value="C:membrane"/>
    <property type="evidence" value="ECO:0007669"/>
    <property type="project" value="UniProtKB-SubCell"/>
</dbReference>
<keyword evidence="8" id="KW-0418">Kinase</keyword>
<dbReference type="CDD" id="cd00130">
    <property type="entry name" value="PAS"/>
    <property type="match status" value="2"/>
</dbReference>
<dbReference type="PROSITE" id="PS50109">
    <property type="entry name" value="HIS_KIN"/>
    <property type="match status" value="1"/>
</dbReference>
<evidence type="ECO:0000259" key="14">
    <source>
        <dbReference type="PROSITE" id="PS50109"/>
    </source>
</evidence>
<dbReference type="PROSITE" id="PS50113">
    <property type="entry name" value="PAC"/>
    <property type="match status" value="2"/>
</dbReference>
<dbReference type="InterPro" id="IPR003594">
    <property type="entry name" value="HATPase_dom"/>
</dbReference>
<dbReference type="PANTHER" id="PTHR43304">
    <property type="entry name" value="PHYTOCHROME-LIKE PROTEIN CPH1"/>
    <property type="match status" value="1"/>
</dbReference>
<dbReference type="GO" id="GO:0006355">
    <property type="term" value="P:regulation of DNA-templated transcription"/>
    <property type="evidence" value="ECO:0007669"/>
    <property type="project" value="InterPro"/>
</dbReference>
<dbReference type="SMART" id="SM00091">
    <property type="entry name" value="PAS"/>
    <property type="match status" value="2"/>
</dbReference>
<name>A0A8J3E5N1_9PROT</name>
<dbReference type="InterPro" id="IPR036097">
    <property type="entry name" value="HisK_dim/P_sf"/>
</dbReference>
<dbReference type="Pfam" id="PF00989">
    <property type="entry name" value="PAS"/>
    <property type="match status" value="1"/>
</dbReference>
<keyword evidence="5" id="KW-0808">Transferase</keyword>
<keyword evidence="18" id="KW-1185">Reference proteome</keyword>
<dbReference type="InterPro" id="IPR038318">
    <property type="entry name" value="KdpD_sf"/>
</dbReference>
<sequence length="786" mass="87360">MIWIARGPSPPAQHLSLYPKRSVRVQLRHLALLWLGGSTATALVTWICFKLQVALATADLAFLILIVALSLMDSVISSIFFSILAVLCLDYFFAPPIFELDIYDPQDLVTLVAFLFTSLAITSLVRRFRVAAEVQEAQTRLLDLTHDPILVRDPAGTILYWNRGAEELYGFTREEAVGRSAPDLLQTDFPSPMDEVMATLYRTGRWEGELLRTRKDGTRLTVACRWTLERDETGVPRRTLETNNDITARKQAEDALRRTQETYLAEAQQLSRTGSFGWNISTGEIFWSDESFKIFDYTAETRPSIELVADRVHPDDLPIFRQAIERLSAEPQDLDYEHRLLMPDGTIKHLHVVGHAMQSDAGQPQLVGAIMDVTARKEAERALRDSEQRYRHLFHHMPVAFWQLDMRAFKRLCQELRAAGVVDLGRHLDQHPEFLTEAMTALVIEEVNERAVQMLAAPDAPALAVPLVGFWRERPDTFRRAIEAQFGGEVAFEEETKITALDGRVVDVLFAVAWPGPINNLDVGLVGIIDITERLKAQERLRQVQAEFAHTARISVLGELAASIAHEVNQPLGAITTNAETALRWLDRPEPNSAKAGELLKRIVGDARRAADIIARIRTMAAGRIPQPAALSLVDLVEDSLAFLHAELQAKGVSVRLDAAPSPPPVVGDRTQLQQVVVNLVINAAQAMARPDAERRTLAIRIGESEDGMLSCSFEDSGPGIAAEHLERLFDSFFTTRDVGMGMGLPISRSIVEAHGGQIRADNQSALGGARFRFELPARHPAPPAS</sequence>
<dbReference type="InterPro" id="IPR005467">
    <property type="entry name" value="His_kinase_dom"/>
</dbReference>
<keyword evidence="9" id="KW-0067">ATP-binding</keyword>
<dbReference type="Pfam" id="PF13493">
    <property type="entry name" value="DUF4118"/>
    <property type="match status" value="1"/>
</dbReference>
<dbReference type="InterPro" id="IPR052162">
    <property type="entry name" value="Sensor_kinase/Photoreceptor"/>
</dbReference>
<keyword evidence="6 13" id="KW-0812">Transmembrane</keyword>
<dbReference type="Pfam" id="PF00512">
    <property type="entry name" value="HisKA"/>
    <property type="match status" value="1"/>
</dbReference>
<dbReference type="Pfam" id="PF08447">
    <property type="entry name" value="PAS_3"/>
    <property type="match status" value="1"/>
</dbReference>
<dbReference type="NCBIfam" id="TIGR00229">
    <property type="entry name" value="sensory_box"/>
    <property type="match status" value="2"/>
</dbReference>
<evidence type="ECO:0000256" key="11">
    <source>
        <dbReference type="ARBA" id="ARBA00023012"/>
    </source>
</evidence>
<comment type="subcellular location">
    <subcellularLocation>
        <location evidence="2">Membrane</location>
        <topology evidence="2">Multi-pass membrane protein</topology>
    </subcellularLocation>
</comment>
<dbReference type="SUPFAM" id="SSF47384">
    <property type="entry name" value="Homodimeric domain of signal transducing histidine kinase"/>
    <property type="match status" value="1"/>
</dbReference>
<dbReference type="InterPro" id="IPR035965">
    <property type="entry name" value="PAS-like_dom_sf"/>
</dbReference>
<dbReference type="Proteomes" id="UP000646365">
    <property type="component" value="Unassembled WGS sequence"/>
</dbReference>
<dbReference type="InterPro" id="IPR000700">
    <property type="entry name" value="PAS-assoc_C"/>
</dbReference>
<protein>
    <recommendedName>
        <fullName evidence="3">histidine kinase</fullName>
        <ecNumber evidence="3">2.7.13.3</ecNumber>
    </recommendedName>
</protein>
<gene>
    <name evidence="17" type="ORF">GCM10011611_31360</name>
</gene>
<evidence type="ECO:0000256" key="4">
    <source>
        <dbReference type="ARBA" id="ARBA00022553"/>
    </source>
</evidence>
<comment type="catalytic activity">
    <reaction evidence="1">
        <text>ATP + protein L-histidine = ADP + protein N-phospho-L-histidine.</text>
        <dbReference type="EC" id="2.7.13.3"/>
    </reaction>
</comment>
<evidence type="ECO:0000256" key="8">
    <source>
        <dbReference type="ARBA" id="ARBA00022777"/>
    </source>
</evidence>
<keyword evidence="10 13" id="KW-1133">Transmembrane helix</keyword>
<dbReference type="PANTHER" id="PTHR43304:SF1">
    <property type="entry name" value="PAC DOMAIN-CONTAINING PROTEIN"/>
    <property type="match status" value="1"/>
</dbReference>
<evidence type="ECO:0000259" key="15">
    <source>
        <dbReference type="PROSITE" id="PS50112"/>
    </source>
</evidence>
<dbReference type="InterPro" id="IPR003661">
    <property type="entry name" value="HisK_dim/P_dom"/>
</dbReference>
<evidence type="ECO:0000256" key="10">
    <source>
        <dbReference type="ARBA" id="ARBA00022989"/>
    </source>
</evidence>
<dbReference type="SMART" id="SM00388">
    <property type="entry name" value="HisKA"/>
    <property type="match status" value="1"/>
</dbReference>
<dbReference type="InterPro" id="IPR000014">
    <property type="entry name" value="PAS"/>
</dbReference>
<dbReference type="SMART" id="SM00086">
    <property type="entry name" value="PAC"/>
    <property type="match status" value="3"/>
</dbReference>
<dbReference type="Gene3D" id="3.30.565.10">
    <property type="entry name" value="Histidine kinase-like ATPase, C-terminal domain"/>
    <property type="match status" value="1"/>
</dbReference>
<accession>A0A8J3E5N1</accession>
<dbReference type="InterPro" id="IPR004358">
    <property type="entry name" value="Sig_transdc_His_kin-like_C"/>
</dbReference>
<reference evidence="17" key="2">
    <citation type="submission" date="2020-09" db="EMBL/GenBank/DDBJ databases">
        <authorList>
            <person name="Sun Q."/>
            <person name="Zhou Y."/>
        </authorList>
    </citation>
    <scope>NUCLEOTIDE SEQUENCE</scope>
    <source>
        <strain evidence="17">CGMCC 1.15725</strain>
    </source>
</reference>
<dbReference type="InterPro" id="IPR013655">
    <property type="entry name" value="PAS_fold_3"/>
</dbReference>
<dbReference type="InterPro" id="IPR013767">
    <property type="entry name" value="PAS_fold"/>
</dbReference>
<keyword evidence="4" id="KW-0597">Phosphoprotein</keyword>
<evidence type="ECO:0000256" key="6">
    <source>
        <dbReference type="ARBA" id="ARBA00022692"/>
    </source>
</evidence>
<comment type="caution">
    <text evidence="17">The sequence shown here is derived from an EMBL/GenBank/DDBJ whole genome shotgun (WGS) entry which is preliminary data.</text>
</comment>
<dbReference type="PROSITE" id="PS50112">
    <property type="entry name" value="PAS"/>
    <property type="match status" value="1"/>
</dbReference>
<feature type="transmembrane region" description="Helical" evidence="13">
    <location>
        <begin position="30"/>
        <end position="47"/>
    </location>
</feature>
<dbReference type="EC" id="2.7.13.3" evidence="3"/>
<dbReference type="RefSeq" id="WP_189047397.1">
    <property type="nucleotide sequence ID" value="NZ_BMJQ01000008.1"/>
</dbReference>
<evidence type="ECO:0000256" key="3">
    <source>
        <dbReference type="ARBA" id="ARBA00012438"/>
    </source>
</evidence>
<evidence type="ECO:0000259" key="16">
    <source>
        <dbReference type="PROSITE" id="PS50113"/>
    </source>
</evidence>
<dbReference type="SMART" id="SM00387">
    <property type="entry name" value="HATPase_c"/>
    <property type="match status" value="1"/>
</dbReference>
<evidence type="ECO:0000256" key="1">
    <source>
        <dbReference type="ARBA" id="ARBA00000085"/>
    </source>
</evidence>
<evidence type="ECO:0000313" key="18">
    <source>
        <dbReference type="Proteomes" id="UP000646365"/>
    </source>
</evidence>
<dbReference type="Gene3D" id="2.10.70.100">
    <property type="match status" value="1"/>
</dbReference>
<dbReference type="PRINTS" id="PR00344">
    <property type="entry name" value="BCTRLSENSOR"/>
</dbReference>
<organism evidence="17 18">
    <name type="scientific">Aliidongia dinghuensis</name>
    <dbReference type="NCBI Taxonomy" id="1867774"/>
    <lineage>
        <taxon>Bacteria</taxon>
        <taxon>Pseudomonadati</taxon>
        <taxon>Pseudomonadota</taxon>
        <taxon>Alphaproteobacteria</taxon>
        <taxon>Rhodospirillales</taxon>
        <taxon>Dongiaceae</taxon>
        <taxon>Aliidongia</taxon>
    </lineage>
</organism>
<proteinExistence type="predicted"/>
<dbReference type="SUPFAM" id="SSF55874">
    <property type="entry name" value="ATPase domain of HSP90 chaperone/DNA topoisomerase II/histidine kinase"/>
    <property type="match status" value="1"/>
</dbReference>
<dbReference type="Gene3D" id="1.20.120.620">
    <property type="entry name" value="Backbone structure of the membrane domain of e. Coli histidine kinase receptor kdpd"/>
    <property type="match status" value="1"/>
</dbReference>
<evidence type="ECO:0000256" key="12">
    <source>
        <dbReference type="ARBA" id="ARBA00023136"/>
    </source>
</evidence>
<evidence type="ECO:0000256" key="2">
    <source>
        <dbReference type="ARBA" id="ARBA00004141"/>
    </source>
</evidence>
<evidence type="ECO:0000256" key="13">
    <source>
        <dbReference type="SAM" id="Phobius"/>
    </source>
</evidence>
<dbReference type="CDD" id="cd00082">
    <property type="entry name" value="HisKA"/>
    <property type="match status" value="1"/>
</dbReference>
<feature type="domain" description="PAC" evidence="16">
    <location>
        <begin position="204"/>
        <end position="258"/>
    </location>
</feature>
<dbReference type="Gene3D" id="1.10.287.130">
    <property type="match status" value="1"/>
</dbReference>
<evidence type="ECO:0000256" key="9">
    <source>
        <dbReference type="ARBA" id="ARBA00022840"/>
    </source>
</evidence>
<evidence type="ECO:0000313" key="17">
    <source>
        <dbReference type="EMBL" id="GGF22991.1"/>
    </source>
</evidence>
<dbReference type="SUPFAM" id="SSF55785">
    <property type="entry name" value="PYP-like sensor domain (PAS domain)"/>
    <property type="match status" value="3"/>
</dbReference>
<dbReference type="AlphaFoldDB" id="A0A8J3E5N1"/>
<dbReference type="GO" id="GO:0005524">
    <property type="term" value="F:ATP binding"/>
    <property type="evidence" value="ECO:0007669"/>
    <property type="project" value="UniProtKB-KW"/>
</dbReference>
<dbReference type="InterPro" id="IPR001610">
    <property type="entry name" value="PAC"/>
</dbReference>
<evidence type="ECO:0000256" key="5">
    <source>
        <dbReference type="ARBA" id="ARBA00022679"/>
    </source>
</evidence>
<feature type="domain" description="PAS" evidence="15">
    <location>
        <begin position="134"/>
        <end position="207"/>
    </location>
</feature>
<dbReference type="EMBL" id="BMJQ01000008">
    <property type="protein sequence ID" value="GGF22991.1"/>
    <property type="molecule type" value="Genomic_DNA"/>
</dbReference>
<dbReference type="InterPro" id="IPR036890">
    <property type="entry name" value="HATPase_C_sf"/>
</dbReference>
<feature type="domain" description="Histidine kinase" evidence="14">
    <location>
        <begin position="563"/>
        <end position="780"/>
    </location>
</feature>
<evidence type="ECO:0000256" key="7">
    <source>
        <dbReference type="ARBA" id="ARBA00022741"/>
    </source>
</evidence>
<reference evidence="17" key="1">
    <citation type="journal article" date="2014" name="Int. J. Syst. Evol. Microbiol.">
        <title>Complete genome sequence of Corynebacterium casei LMG S-19264T (=DSM 44701T), isolated from a smear-ripened cheese.</title>
        <authorList>
            <consortium name="US DOE Joint Genome Institute (JGI-PGF)"/>
            <person name="Walter F."/>
            <person name="Albersmeier A."/>
            <person name="Kalinowski J."/>
            <person name="Ruckert C."/>
        </authorList>
    </citation>
    <scope>NUCLEOTIDE SEQUENCE</scope>
    <source>
        <strain evidence="17">CGMCC 1.15725</strain>
    </source>
</reference>
<dbReference type="GO" id="GO:0000155">
    <property type="term" value="F:phosphorelay sensor kinase activity"/>
    <property type="evidence" value="ECO:0007669"/>
    <property type="project" value="InterPro"/>
</dbReference>
<keyword evidence="11" id="KW-0902">Two-component regulatory system</keyword>
<keyword evidence="12 13" id="KW-0472">Membrane</keyword>
<dbReference type="Gene3D" id="3.30.450.20">
    <property type="entry name" value="PAS domain"/>
    <property type="match status" value="3"/>
</dbReference>
<dbReference type="Pfam" id="PF02518">
    <property type="entry name" value="HATPase_c"/>
    <property type="match status" value="1"/>
</dbReference>
<feature type="domain" description="PAC" evidence="16">
    <location>
        <begin position="334"/>
        <end position="385"/>
    </location>
</feature>